<reference evidence="2 3" key="1">
    <citation type="journal article" date="2015" name="Int. J. Syst. Evol. Microbiol.">
        <title>Sporolactobacillus shoreae sp. nov. and Sporolactobacillus spathodeae sp. nov., two spore-forming lactic acid bacteria isolated from tree barks in Thailand.</title>
        <authorList>
            <person name="Thamacharoensuk T."/>
            <person name="Kitahara M."/>
            <person name="Ohkuma M."/>
            <person name="Thongchul N."/>
            <person name="Tanasupawat S."/>
        </authorList>
    </citation>
    <scope>NUCLEOTIDE SEQUENCE [LARGE SCALE GENOMIC DNA]</scope>
    <source>
        <strain evidence="2 3">BK92</strain>
    </source>
</reference>
<protein>
    <recommendedName>
        <fullName evidence="1">Fungal lipase-type domain-containing protein</fullName>
    </recommendedName>
</protein>
<evidence type="ECO:0000259" key="1">
    <source>
        <dbReference type="Pfam" id="PF01764"/>
    </source>
</evidence>
<feature type="domain" description="Fungal lipase-type" evidence="1">
    <location>
        <begin position="84"/>
        <end position="221"/>
    </location>
</feature>
<evidence type="ECO:0000313" key="3">
    <source>
        <dbReference type="Proteomes" id="UP000298347"/>
    </source>
</evidence>
<dbReference type="Gene3D" id="3.40.50.1820">
    <property type="entry name" value="alpha/beta hydrolase"/>
    <property type="match status" value="1"/>
</dbReference>
<dbReference type="InterPro" id="IPR029058">
    <property type="entry name" value="AB_hydrolase_fold"/>
</dbReference>
<dbReference type="Pfam" id="PF01764">
    <property type="entry name" value="Lipase_3"/>
    <property type="match status" value="1"/>
</dbReference>
<dbReference type="AlphaFoldDB" id="A0A4Z0GKQ7"/>
<dbReference type="OrthoDB" id="6450827at2"/>
<organism evidence="2 3">
    <name type="scientific">Sporolactobacillus shoreae</name>
    <dbReference type="NCBI Taxonomy" id="1465501"/>
    <lineage>
        <taxon>Bacteria</taxon>
        <taxon>Bacillati</taxon>
        <taxon>Bacillota</taxon>
        <taxon>Bacilli</taxon>
        <taxon>Bacillales</taxon>
        <taxon>Sporolactobacillaceae</taxon>
        <taxon>Sporolactobacillus</taxon>
    </lineage>
</organism>
<dbReference type="SUPFAM" id="SSF53474">
    <property type="entry name" value="alpha/beta-Hydrolases"/>
    <property type="match status" value="1"/>
</dbReference>
<proteinExistence type="predicted"/>
<dbReference type="GO" id="GO:0006629">
    <property type="term" value="P:lipid metabolic process"/>
    <property type="evidence" value="ECO:0007669"/>
    <property type="project" value="InterPro"/>
</dbReference>
<sequence length="415" mass="46811">MNQNKNSIKISDLEYFKLSEQAYDPIYFESDNGIRKNKVQFSFNNKYIQFKILNRLNNTDNGAQGFAVAPVDSEGKADTSRIIIAYRGTEGIFNGNDVSTDVQQVVEAQKKYTKIEKMEYLPDGTQVPVYKEVDSQFISGLKFADEIKKKYPDAQISATGHSLGAGIAQYVAVERGFKAVTYAAPNVYRLLSQKGKEAVKSGKTKELIVDYTHMNDTVGNFSEFGAPIIGRQYFVKEKSESVWSFLSYAGPLGDLRGLYHTVIGGHFLGTFQGSFNKDGSAQLLVNPDSILKQAERLKQVAGKLDDLMKTVQQYQEHEEERIQHLKHKFISETYAGGRYALLDGGDVEDALRDIAPYRKQGKTCFHDPEALESLLTHMKNEKKKLLDFTGKIEYATKLIQQRDYQAAQSFKEAMR</sequence>
<dbReference type="InterPro" id="IPR051218">
    <property type="entry name" value="Sec_MonoDiacylglyc_Lipase"/>
</dbReference>
<gene>
    <name evidence="2" type="ORF">E4665_14870</name>
</gene>
<dbReference type="InterPro" id="IPR002921">
    <property type="entry name" value="Fungal_lipase-type"/>
</dbReference>
<dbReference type="Proteomes" id="UP000298347">
    <property type="component" value="Unassembled WGS sequence"/>
</dbReference>
<dbReference type="EMBL" id="SRJD01000022">
    <property type="protein sequence ID" value="TGA96576.1"/>
    <property type="molecule type" value="Genomic_DNA"/>
</dbReference>
<evidence type="ECO:0000313" key="2">
    <source>
        <dbReference type="EMBL" id="TGA96576.1"/>
    </source>
</evidence>
<comment type="caution">
    <text evidence="2">The sequence shown here is derived from an EMBL/GenBank/DDBJ whole genome shotgun (WGS) entry which is preliminary data.</text>
</comment>
<accession>A0A4Z0GKQ7</accession>
<dbReference type="RefSeq" id="WP_135349583.1">
    <property type="nucleotide sequence ID" value="NZ_SRJD01000022.1"/>
</dbReference>
<dbReference type="PANTHER" id="PTHR45856:SF24">
    <property type="entry name" value="FUNGAL LIPASE-LIKE DOMAIN-CONTAINING PROTEIN"/>
    <property type="match status" value="1"/>
</dbReference>
<dbReference type="PANTHER" id="PTHR45856">
    <property type="entry name" value="ALPHA/BETA-HYDROLASES SUPERFAMILY PROTEIN"/>
    <property type="match status" value="1"/>
</dbReference>
<keyword evidence="3" id="KW-1185">Reference proteome</keyword>
<name>A0A4Z0GKQ7_9BACL</name>